<dbReference type="AlphaFoldDB" id="A0A3E4YL05"/>
<evidence type="ECO:0008006" key="4">
    <source>
        <dbReference type="Google" id="ProtNLM"/>
    </source>
</evidence>
<dbReference type="Proteomes" id="UP000260758">
    <property type="component" value="Unassembled WGS sequence"/>
</dbReference>
<feature type="signal peptide" evidence="1">
    <location>
        <begin position="1"/>
        <end position="21"/>
    </location>
</feature>
<proteinExistence type="predicted"/>
<dbReference type="RefSeq" id="WP_117718215.1">
    <property type="nucleotide sequence ID" value="NZ_QSTP01000001.1"/>
</dbReference>
<organism evidence="2 3">
    <name type="scientific">Agathobacter rectalis</name>
    <dbReference type="NCBI Taxonomy" id="39491"/>
    <lineage>
        <taxon>Bacteria</taxon>
        <taxon>Bacillati</taxon>
        <taxon>Bacillota</taxon>
        <taxon>Clostridia</taxon>
        <taxon>Lachnospirales</taxon>
        <taxon>Lachnospiraceae</taxon>
        <taxon>Agathobacter</taxon>
    </lineage>
</organism>
<keyword evidence="1" id="KW-0732">Signal</keyword>
<evidence type="ECO:0000256" key="1">
    <source>
        <dbReference type="SAM" id="SignalP"/>
    </source>
</evidence>
<protein>
    <recommendedName>
        <fullName evidence="4">Lipoprotein</fullName>
    </recommendedName>
</protein>
<reference evidence="2 3" key="1">
    <citation type="submission" date="2018-08" db="EMBL/GenBank/DDBJ databases">
        <title>A genome reference for cultivated species of the human gut microbiota.</title>
        <authorList>
            <person name="Zou Y."/>
            <person name="Xue W."/>
            <person name="Luo G."/>
        </authorList>
    </citation>
    <scope>NUCLEOTIDE SEQUENCE [LARGE SCALE GENOMIC DNA]</scope>
    <source>
        <strain evidence="2 3">OM07-13</strain>
    </source>
</reference>
<dbReference type="EMBL" id="QSTP01000001">
    <property type="protein sequence ID" value="RGM75457.1"/>
    <property type="molecule type" value="Genomic_DNA"/>
</dbReference>
<evidence type="ECO:0000313" key="2">
    <source>
        <dbReference type="EMBL" id="RGM75457.1"/>
    </source>
</evidence>
<comment type="caution">
    <text evidence="2">The sequence shown here is derived from an EMBL/GenBank/DDBJ whole genome shotgun (WGS) entry which is preliminary data.</text>
</comment>
<name>A0A3E4YL05_9FIRM</name>
<evidence type="ECO:0000313" key="3">
    <source>
        <dbReference type="Proteomes" id="UP000260758"/>
    </source>
</evidence>
<dbReference type="PROSITE" id="PS51257">
    <property type="entry name" value="PROKAR_LIPOPROTEIN"/>
    <property type="match status" value="1"/>
</dbReference>
<sequence>MKKKIISIMLIAAMCFSSITACGKITNTESVQMTEHEKNSNKTFEKLKAKSDYKNYISDIDKLDINGVEASITMSLVNKSKKVTDTRLDKFNSLTESYDNIKPEDINIKLAQTFKGNSGTDGLKIYCKLKDKEIGLMKTSDTLYLLNTLSDNAVKGKINVSDFLNNANANQDNSIASEIQSKSTKFSDFLKGTSTYNGAYTYKKTIKDDDKVYDVLRASNETISYEMYVNQNTNLPDKLIMTSETDKDVMNVVCELTYTDDIVIDNEASYTDIDYDISKQNVNSVIGNMYLLLLLIDRTAY</sequence>
<accession>A0A3E4YL05</accession>
<feature type="chain" id="PRO_5017681798" description="Lipoprotein" evidence="1">
    <location>
        <begin position="22"/>
        <end position="301"/>
    </location>
</feature>
<gene>
    <name evidence="2" type="ORF">DXB99_02735</name>
</gene>